<feature type="transmembrane region" description="Helical" evidence="1">
    <location>
        <begin position="20"/>
        <end position="40"/>
    </location>
</feature>
<feature type="transmembrane region" description="Helical" evidence="1">
    <location>
        <begin position="203"/>
        <end position="226"/>
    </location>
</feature>
<reference evidence="3" key="2">
    <citation type="journal article" date="2021" name="PeerJ">
        <title>Extensive microbial diversity within the chicken gut microbiome revealed by metagenomics and culture.</title>
        <authorList>
            <person name="Gilroy R."/>
            <person name="Ravi A."/>
            <person name="Getino M."/>
            <person name="Pursley I."/>
            <person name="Horton D.L."/>
            <person name="Alikhan N.F."/>
            <person name="Baker D."/>
            <person name="Gharbi K."/>
            <person name="Hall N."/>
            <person name="Watson M."/>
            <person name="Adriaenssens E.M."/>
            <person name="Foster-Nyarko E."/>
            <person name="Jarju S."/>
            <person name="Secka A."/>
            <person name="Antonio M."/>
            <person name="Oren A."/>
            <person name="Chaudhuri R.R."/>
            <person name="La Ragione R."/>
            <person name="Hildebrand F."/>
            <person name="Pallen M.J."/>
        </authorList>
    </citation>
    <scope>NUCLEOTIDE SEQUENCE</scope>
    <source>
        <strain evidence="3">7463</strain>
    </source>
</reference>
<evidence type="ECO:0000313" key="4">
    <source>
        <dbReference type="Proteomes" id="UP000824083"/>
    </source>
</evidence>
<gene>
    <name evidence="3" type="ORF">IAC56_02010</name>
</gene>
<comment type="caution">
    <text evidence="3">The sequence shown here is derived from an EMBL/GenBank/DDBJ whole genome shotgun (WGS) entry which is preliminary data.</text>
</comment>
<evidence type="ECO:0000313" key="3">
    <source>
        <dbReference type="EMBL" id="HIU37035.1"/>
    </source>
</evidence>
<dbReference type="InterPro" id="IPR011642">
    <property type="entry name" value="Gate_dom"/>
</dbReference>
<keyword evidence="1" id="KW-0472">Membrane</keyword>
<dbReference type="Pfam" id="PF07670">
    <property type="entry name" value="Gate"/>
    <property type="match status" value="1"/>
</dbReference>
<accession>A0A9D1IHJ8</accession>
<dbReference type="EMBL" id="DVMY01000035">
    <property type="protein sequence ID" value="HIU37035.1"/>
    <property type="molecule type" value="Genomic_DNA"/>
</dbReference>
<keyword evidence="1" id="KW-1133">Transmembrane helix</keyword>
<evidence type="ECO:0000256" key="1">
    <source>
        <dbReference type="SAM" id="Phobius"/>
    </source>
</evidence>
<sequence length="254" mass="26843">MSDKKQQPNNEEKVTIGCYISLFLAIVFFSGIAAGSAYFWSFLDFTTLMGSAGKVVSKVTETPEGLKTAMSTFRGVGGSGAIDGFMLAISMVLPGVMLAMGMITVFEHYGALRAAKQLLTPVMQFLIGVPGTATLALIACLQSTDGGAALTRQLKDSGALNYREINNFSAFQMVACAPITNFVTFSAAVLAMTDSTGAQLVPLSMGMGLMVLLIAKVVGANIMRLIQWRLQARQSKSAASDLAASPVTLTVERN</sequence>
<name>A0A9D1IHJ8_9BURK</name>
<evidence type="ECO:0000259" key="2">
    <source>
        <dbReference type="Pfam" id="PF07670"/>
    </source>
</evidence>
<dbReference type="Proteomes" id="UP000824083">
    <property type="component" value="Unassembled WGS sequence"/>
</dbReference>
<protein>
    <recommendedName>
        <fullName evidence="2">Nucleoside transporter/FeoB GTPase Gate domain-containing protein</fullName>
    </recommendedName>
</protein>
<feature type="transmembrane region" description="Helical" evidence="1">
    <location>
        <begin position="85"/>
        <end position="106"/>
    </location>
</feature>
<feature type="domain" description="Nucleoside transporter/FeoB GTPase Gate" evidence="2">
    <location>
        <begin position="91"/>
        <end position="192"/>
    </location>
</feature>
<dbReference type="AlphaFoldDB" id="A0A9D1IHJ8"/>
<feature type="transmembrane region" description="Helical" evidence="1">
    <location>
        <begin position="170"/>
        <end position="191"/>
    </location>
</feature>
<proteinExistence type="predicted"/>
<keyword evidence="1" id="KW-0812">Transmembrane</keyword>
<organism evidence="3 4">
    <name type="scientific">Candidatus Aphodousia faecigallinarum</name>
    <dbReference type="NCBI Taxonomy" id="2840677"/>
    <lineage>
        <taxon>Bacteria</taxon>
        <taxon>Pseudomonadati</taxon>
        <taxon>Pseudomonadota</taxon>
        <taxon>Betaproteobacteria</taxon>
        <taxon>Burkholderiales</taxon>
        <taxon>Sutterellaceae</taxon>
        <taxon>Sutterellaceae incertae sedis</taxon>
        <taxon>Candidatus Aphodousia</taxon>
    </lineage>
</organism>
<reference evidence="3" key="1">
    <citation type="submission" date="2020-10" db="EMBL/GenBank/DDBJ databases">
        <authorList>
            <person name="Gilroy R."/>
        </authorList>
    </citation>
    <scope>NUCLEOTIDE SEQUENCE</scope>
    <source>
        <strain evidence="3">7463</strain>
    </source>
</reference>